<evidence type="ECO:0000256" key="1">
    <source>
        <dbReference type="SAM" id="Phobius"/>
    </source>
</evidence>
<dbReference type="PANTHER" id="PTHR40078">
    <property type="entry name" value="INTEGRAL MEMBRANE PROTEIN-RELATED"/>
    <property type="match status" value="1"/>
</dbReference>
<keyword evidence="1" id="KW-0472">Membrane</keyword>
<comment type="caution">
    <text evidence="2">The sequence shown here is derived from an EMBL/GenBank/DDBJ whole genome shotgun (WGS) entry which is preliminary data.</text>
</comment>
<gene>
    <name evidence="2" type="ORF">JZO70_15520</name>
</gene>
<proteinExistence type="predicted"/>
<dbReference type="RefSeq" id="WP_207674578.1">
    <property type="nucleotide sequence ID" value="NZ_JAFREM010000025.1"/>
</dbReference>
<reference evidence="2 3" key="1">
    <citation type="submission" date="2021-03" db="EMBL/GenBank/DDBJ databases">
        <title>Enterococcal diversity collection.</title>
        <authorList>
            <person name="Gilmore M.S."/>
            <person name="Schwartzman J."/>
            <person name="Van Tyne D."/>
            <person name="Martin M."/>
            <person name="Earl A.M."/>
            <person name="Manson A.L."/>
            <person name="Straub T."/>
            <person name="Salamzade R."/>
            <person name="Saavedra J."/>
            <person name="Lebreton F."/>
            <person name="Prichula J."/>
            <person name="Schaufler K."/>
            <person name="Gaca A."/>
            <person name="Sgardioli B."/>
            <person name="Wagenaar J."/>
            <person name="Strong T."/>
        </authorList>
    </citation>
    <scope>NUCLEOTIDE SEQUENCE [LARGE SCALE GENOMIC DNA]</scope>
    <source>
        <strain evidence="2 3">669A</strain>
    </source>
</reference>
<organism evidence="2 3">
    <name type="scientific">Candidatus Enterococcus moelleringii</name>
    <dbReference type="NCBI Taxonomy" id="2815325"/>
    <lineage>
        <taxon>Bacteria</taxon>
        <taxon>Bacillati</taxon>
        <taxon>Bacillota</taxon>
        <taxon>Bacilli</taxon>
        <taxon>Lactobacillales</taxon>
        <taxon>Enterococcaceae</taxon>
        <taxon>Enterococcus</taxon>
    </lineage>
</organism>
<feature type="transmembrane region" description="Helical" evidence="1">
    <location>
        <begin position="78"/>
        <end position="100"/>
    </location>
</feature>
<feature type="transmembrane region" description="Helical" evidence="1">
    <location>
        <begin position="12"/>
        <end position="33"/>
    </location>
</feature>
<accession>A0ABS3LD77</accession>
<evidence type="ECO:0000313" key="3">
    <source>
        <dbReference type="Proteomes" id="UP000664601"/>
    </source>
</evidence>
<keyword evidence="1" id="KW-1133">Transmembrane helix</keyword>
<feature type="transmembrane region" description="Helical" evidence="1">
    <location>
        <begin position="53"/>
        <end position="71"/>
    </location>
</feature>
<evidence type="ECO:0000313" key="2">
    <source>
        <dbReference type="EMBL" id="MBO1307584.1"/>
    </source>
</evidence>
<dbReference type="PANTHER" id="PTHR40078:SF1">
    <property type="entry name" value="INTEGRAL MEMBRANE PROTEIN"/>
    <property type="match status" value="1"/>
</dbReference>
<dbReference type="Pfam" id="PF19700">
    <property type="entry name" value="DUF6198"/>
    <property type="match status" value="1"/>
</dbReference>
<protein>
    <submittedName>
        <fullName evidence="2">YitT family protein</fullName>
    </submittedName>
</protein>
<keyword evidence="1" id="KW-0812">Transmembrane</keyword>
<name>A0ABS3LD77_9ENTE</name>
<sequence>MIGKEHLVKQFTLALVGTFIAAVGIRLIVVSGLGADAISTLVLGLMQHIPFRFGTLSLLFNAIVLVIIFFYDRRMIGIGSVINGFGVGICLNLIEAAGLLHTIPQVLEYPSILAGTIIFGIGTGIYLLANAGSAAYESLMIILQRVLKVSVKTARIILDGSFFLVGYLLGGTVGLGTIIVLVLMGPSLEFTLNHFPKLKLFRVRRVN</sequence>
<dbReference type="Proteomes" id="UP000664601">
    <property type="component" value="Unassembled WGS sequence"/>
</dbReference>
<dbReference type="InterPro" id="IPR038750">
    <property type="entry name" value="YczE/YyaS-like"/>
</dbReference>
<feature type="transmembrane region" description="Helical" evidence="1">
    <location>
        <begin position="156"/>
        <end position="184"/>
    </location>
</feature>
<keyword evidence="3" id="KW-1185">Reference proteome</keyword>
<feature type="transmembrane region" description="Helical" evidence="1">
    <location>
        <begin position="112"/>
        <end position="136"/>
    </location>
</feature>
<dbReference type="EMBL" id="JAFREM010000025">
    <property type="protein sequence ID" value="MBO1307584.1"/>
    <property type="molecule type" value="Genomic_DNA"/>
</dbReference>